<feature type="transmembrane region" description="Helical" evidence="7">
    <location>
        <begin position="152"/>
        <end position="172"/>
    </location>
</feature>
<evidence type="ECO:0000256" key="2">
    <source>
        <dbReference type="ARBA" id="ARBA00022475"/>
    </source>
</evidence>
<keyword evidence="4 7" id="KW-1133">Transmembrane helix</keyword>
<evidence type="ECO:0000256" key="6">
    <source>
        <dbReference type="SAM" id="MobiDB-lite"/>
    </source>
</evidence>
<feature type="transmembrane region" description="Helical" evidence="7">
    <location>
        <begin position="407"/>
        <end position="427"/>
    </location>
</feature>
<reference evidence="8 9" key="1">
    <citation type="journal article" date="2024" name="Appl. Microbiol. Biotechnol.">
        <title>Biosynthetic gene clusters with biotechnological applications in novel Antarctic isolates from Actinomycetota.</title>
        <authorList>
            <person name="Bruna P."/>
            <person name="Nunez-Montero K."/>
            <person name="Contreras M.J."/>
            <person name="Leal K."/>
            <person name="Garcia M."/>
            <person name="Abanto M."/>
            <person name="Barrientos L."/>
        </authorList>
    </citation>
    <scope>NUCLEOTIDE SEQUENCE [LARGE SCALE GENOMIC DNA]</scope>
    <source>
        <strain evidence="8 9">Se16.17</strain>
    </source>
</reference>
<name>A0ABV0GXB7_PAENI</name>
<dbReference type="InterPro" id="IPR002293">
    <property type="entry name" value="AA/rel_permease1"/>
</dbReference>
<keyword evidence="9" id="KW-1185">Reference proteome</keyword>
<dbReference type="Proteomes" id="UP001448614">
    <property type="component" value="Unassembled WGS sequence"/>
</dbReference>
<dbReference type="PANTHER" id="PTHR42770">
    <property type="entry name" value="AMINO ACID TRANSPORTER-RELATED"/>
    <property type="match status" value="1"/>
</dbReference>
<dbReference type="Gene3D" id="1.20.1740.10">
    <property type="entry name" value="Amino acid/polyamine transporter I"/>
    <property type="match status" value="1"/>
</dbReference>
<feature type="transmembrane region" description="Helical" evidence="7">
    <location>
        <begin position="12"/>
        <end position="39"/>
    </location>
</feature>
<sequence length="476" mass="50857">MSAEPTKLAPKLSLLSVVVFGLAYMAPGIVISIFGVIAATSEGTAPTAFALAAVAMLLTALSYAKMAKIFPNSGSAYVYARRLLDSRVGFLVGWAILLDYLFLPTVAWLFQSFYLAAQFPNIPVWAWLALNAGLTTIINVTGIVLTDRVNKVLTLLVVTLIGIFIAYCLAYLGGNPAASFTDPFWNNATTVGGVAAAAAIAAYSFLGFDAVSTLSEETKNAERNIPRAILLTVIVGGILFVVVSLIMQLVHPGGDFEEAATAAYAMQVLVGGQFYANVTNILGIIGGFASGLAIQASTSRLLYVMGRDGVLPRRLFGRLNRRTKTPVFNLVLVGAMAMLALNISVEIATSFINFGAFLAFTTVNLCVIAYFIRSRKQGKKMSVIGFIVLPILGAGVDIYLLTQLSSIAITIGLCWIALGVIYLAFLTKGFRKEPPEMRLHERESNAAQSVEDLQNPDSGHQPPIKHGGGRVQSTEI</sequence>
<feature type="compositionally biased region" description="Polar residues" evidence="6">
    <location>
        <begin position="445"/>
        <end position="458"/>
    </location>
</feature>
<keyword evidence="5 7" id="KW-0472">Membrane</keyword>
<dbReference type="Pfam" id="PF13520">
    <property type="entry name" value="AA_permease_2"/>
    <property type="match status" value="1"/>
</dbReference>
<evidence type="ECO:0000256" key="7">
    <source>
        <dbReference type="SAM" id="Phobius"/>
    </source>
</evidence>
<gene>
    <name evidence="8" type="ORF">V3C41_19900</name>
</gene>
<comment type="subcellular location">
    <subcellularLocation>
        <location evidence="1">Cell membrane</location>
        <topology evidence="1">Multi-pass membrane protein</topology>
    </subcellularLocation>
</comment>
<evidence type="ECO:0000313" key="9">
    <source>
        <dbReference type="Proteomes" id="UP001448614"/>
    </source>
</evidence>
<evidence type="ECO:0000256" key="1">
    <source>
        <dbReference type="ARBA" id="ARBA00004651"/>
    </source>
</evidence>
<feature type="transmembrane region" description="Helical" evidence="7">
    <location>
        <begin position="351"/>
        <end position="371"/>
    </location>
</feature>
<dbReference type="PANTHER" id="PTHR42770:SF8">
    <property type="entry name" value="PUTRESCINE IMPORTER PUUP"/>
    <property type="match status" value="1"/>
</dbReference>
<feature type="transmembrane region" description="Helical" evidence="7">
    <location>
        <begin position="327"/>
        <end position="345"/>
    </location>
</feature>
<dbReference type="RefSeq" id="WP_081733261.1">
    <property type="nucleotide sequence ID" value="NZ_JAVDRC010000001.1"/>
</dbReference>
<organism evidence="8 9">
    <name type="scientific">Paenarthrobacter nicotinovorans</name>
    <name type="common">Arthrobacter nicotinovorans</name>
    <dbReference type="NCBI Taxonomy" id="29320"/>
    <lineage>
        <taxon>Bacteria</taxon>
        <taxon>Bacillati</taxon>
        <taxon>Actinomycetota</taxon>
        <taxon>Actinomycetes</taxon>
        <taxon>Micrococcales</taxon>
        <taxon>Micrococcaceae</taxon>
        <taxon>Paenarthrobacter</taxon>
    </lineage>
</organism>
<protein>
    <submittedName>
        <fullName evidence="8">APC family permease</fullName>
    </submittedName>
</protein>
<feature type="transmembrane region" description="Helical" evidence="7">
    <location>
        <begin position="122"/>
        <end position="145"/>
    </location>
</feature>
<evidence type="ECO:0000313" key="8">
    <source>
        <dbReference type="EMBL" id="MEO3943342.1"/>
    </source>
</evidence>
<feature type="transmembrane region" description="Helical" evidence="7">
    <location>
        <begin position="45"/>
        <end position="67"/>
    </location>
</feature>
<evidence type="ECO:0000256" key="5">
    <source>
        <dbReference type="ARBA" id="ARBA00023136"/>
    </source>
</evidence>
<feature type="region of interest" description="Disordered" evidence="6">
    <location>
        <begin position="437"/>
        <end position="476"/>
    </location>
</feature>
<feature type="transmembrane region" description="Helical" evidence="7">
    <location>
        <begin position="281"/>
        <end position="306"/>
    </location>
</feature>
<feature type="transmembrane region" description="Helical" evidence="7">
    <location>
        <begin position="383"/>
        <end position="401"/>
    </location>
</feature>
<keyword evidence="2" id="KW-1003">Cell membrane</keyword>
<evidence type="ECO:0000256" key="3">
    <source>
        <dbReference type="ARBA" id="ARBA00022692"/>
    </source>
</evidence>
<dbReference type="PIRSF" id="PIRSF006060">
    <property type="entry name" value="AA_transporter"/>
    <property type="match status" value="1"/>
</dbReference>
<keyword evidence="3 7" id="KW-0812">Transmembrane</keyword>
<evidence type="ECO:0000256" key="4">
    <source>
        <dbReference type="ARBA" id="ARBA00022989"/>
    </source>
</evidence>
<feature type="transmembrane region" description="Helical" evidence="7">
    <location>
        <begin position="228"/>
        <end position="250"/>
    </location>
</feature>
<dbReference type="InterPro" id="IPR050367">
    <property type="entry name" value="APC_superfamily"/>
</dbReference>
<dbReference type="EMBL" id="JBBMFV010000004">
    <property type="protein sequence ID" value="MEO3943342.1"/>
    <property type="molecule type" value="Genomic_DNA"/>
</dbReference>
<feature type="transmembrane region" description="Helical" evidence="7">
    <location>
        <begin position="88"/>
        <end position="110"/>
    </location>
</feature>
<accession>A0ABV0GXB7</accession>
<feature type="transmembrane region" description="Helical" evidence="7">
    <location>
        <begin position="184"/>
        <end position="208"/>
    </location>
</feature>
<comment type="caution">
    <text evidence="8">The sequence shown here is derived from an EMBL/GenBank/DDBJ whole genome shotgun (WGS) entry which is preliminary data.</text>
</comment>
<proteinExistence type="predicted"/>